<reference evidence="3" key="1">
    <citation type="submission" date="2021-12" db="EMBL/GenBank/DDBJ databases">
        <title>Alicyclobacillaceae gen. nov., sp. nov., isolated from chalcocite enrichment system.</title>
        <authorList>
            <person name="Jiang Z."/>
        </authorList>
    </citation>
    <scope>NUCLEOTIDE SEQUENCE</scope>
    <source>
        <strain evidence="3">MYW30-H2</strain>
    </source>
</reference>
<name>A0ABY4CRM3_9BACL</name>
<proteinExistence type="predicted"/>
<evidence type="ECO:0000313" key="3">
    <source>
        <dbReference type="EMBL" id="UOF92629.1"/>
    </source>
</evidence>
<organism evidence="3 4">
    <name type="scientific">Fodinisporobacter ferrooxydans</name>
    <dbReference type="NCBI Taxonomy" id="2901836"/>
    <lineage>
        <taxon>Bacteria</taxon>
        <taxon>Bacillati</taxon>
        <taxon>Bacillota</taxon>
        <taxon>Bacilli</taxon>
        <taxon>Bacillales</taxon>
        <taxon>Alicyclobacillaceae</taxon>
        <taxon>Fodinisporobacter</taxon>
    </lineage>
</organism>
<dbReference type="InterPro" id="IPR036663">
    <property type="entry name" value="Fumarylacetoacetase_C_sf"/>
</dbReference>
<keyword evidence="1" id="KW-0456">Lyase</keyword>
<evidence type="ECO:0000256" key="1">
    <source>
        <dbReference type="ARBA" id="ARBA00023239"/>
    </source>
</evidence>
<dbReference type="RefSeq" id="WP_347439297.1">
    <property type="nucleotide sequence ID" value="NZ_CP089291.1"/>
</dbReference>
<accession>A0ABY4CRM3</accession>
<dbReference type="Gene3D" id="3.90.850.10">
    <property type="entry name" value="Fumarylacetoacetase-like, C-terminal domain"/>
    <property type="match status" value="1"/>
</dbReference>
<dbReference type="SUPFAM" id="SSF56529">
    <property type="entry name" value="FAH"/>
    <property type="match status" value="1"/>
</dbReference>
<protein>
    <submittedName>
        <fullName evidence="3">2-keto-4-pentenoate hydratase</fullName>
    </submittedName>
</protein>
<dbReference type="EMBL" id="CP089291">
    <property type="protein sequence ID" value="UOF92629.1"/>
    <property type="molecule type" value="Genomic_DNA"/>
</dbReference>
<dbReference type="InterPro" id="IPR050772">
    <property type="entry name" value="Hydratase-Decarb/MhpD_sf"/>
</dbReference>
<dbReference type="PANTHER" id="PTHR30143:SF0">
    <property type="entry name" value="2-KETO-4-PENTENOATE HYDRATASE"/>
    <property type="match status" value="1"/>
</dbReference>
<evidence type="ECO:0000259" key="2">
    <source>
        <dbReference type="Pfam" id="PF01557"/>
    </source>
</evidence>
<evidence type="ECO:0000313" key="4">
    <source>
        <dbReference type="Proteomes" id="UP000830167"/>
    </source>
</evidence>
<feature type="domain" description="Fumarylacetoacetase-like C-terminal" evidence="2">
    <location>
        <begin position="73"/>
        <end position="254"/>
    </location>
</feature>
<dbReference type="Proteomes" id="UP000830167">
    <property type="component" value="Chromosome"/>
</dbReference>
<sequence>MKPFIEQAAKELWDAERNRQPVHPISETYADITIEDAYAIQQQVKEWKLNSGARLIGRKIGLTSLAMQHALNVHEPDFGSLYDNMLLPEGSSVPYERFLQPKIEAELAFVMKKDLQGPVHFLDVLQATAYVVPAFEIIDSRVRDWKINIKDTVADNASSGALVLGSRSVPVDDLNLRLIGLVLECNGQIVDTAAGAAVLGHPAEAVAWLCNKLAAFGEGLKAGDIVLSGSFTKAYIAQPGYVFHAHFDRIGTVQVGFGHK</sequence>
<keyword evidence="4" id="KW-1185">Reference proteome</keyword>
<dbReference type="Pfam" id="PF01557">
    <property type="entry name" value="FAA_hydrolase"/>
    <property type="match status" value="1"/>
</dbReference>
<dbReference type="PANTHER" id="PTHR30143">
    <property type="entry name" value="ACID HYDRATASE"/>
    <property type="match status" value="1"/>
</dbReference>
<dbReference type="InterPro" id="IPR011234">
    <property type="entry name" value="Fumarylacetoacetase-like_C"/>
</dbReference>
<gene>
    <name evidence="3" type="ORF">LSG31_10970</name>
</gene>